<dbReference type="InterPro" id="IPR000409">
    <property type="entry name" value="BEACH_dom"/>
</dbReference>
<comment type="caution">
    <text evidence="1">The sequence shown here is derived from an EMBL/GenBank/DDBJ whole genome shotgun (WGS) entry which is preliminary data.</text>
</comment>
<protein>
    <submittedName>
        <fullName evidence="1">Protein FAN</fullName>
    </submittedName>
</protein>
<dbReference type="PROSITE" id="PS50082">
    <property type="entry name" value="WD_REPEATS_2"/>
    <property type="match status" value="3"/>
</dbReference>
<dbReference type="InterPro" id="IPR050865">
    <property type="entry name" value="BEACH_Domain"/>
</dbReference>
<dbReference type="SUPFAM" id="SSF81837">
    <property type="entry name" value="BEACH domain"/>
    <property type="match status" value="1"/>
</dbReference>
<dbReference type="Gene3D" id="2.130.10.10">
    <property type="entry name" value="YVTN repeat-like/Quinoprotein amine dehydrogenase"/>
    <property type="match status" value="2"/>
</dbReference>
<dbReference type="Pfam" id="PF14844">
    <property type="entry name" value="PH_BEACH"/>
    <property type="match status" value="1"/>
</dbReference>
<dbReference type="InterPro" id="IPR057496">
    <property type="entry name" value="FAN-like_PH"/>
</dbReference>
<dbReference type="STRING" id="35525.A0A0P6AD51"/>
<dbReference type="SMART" id="SM01026">
    <property type="entry name" value="Beach"/>
    <property type="match status" value="1"/>
</dbReference>
<dbReference type="SUPFAM" id="SSF50978">
    <property type="entry name" value="WD40 repeat-like"/>
    <property type="match status" value="1"/>
</dbReference>
<sequence length="909" mass="102544">MPASRFSLLLLEPGEIYFEDFSVTYTCTTQDSTIQSQRGRLRLCSKSAMFEPADVKYPILKISLSYCSSVSKEENSIVIQCNQLTEMLANNIVAPYVFFKKTFALKFTFHYATSEECLYRLSQLHRASTLPPKEQQEMMEAIIHSRHARVQFDPCWLEDLHETVQFEAKVIQVSPLVSNPGRVVVTSARLYYQPYNREPCPVIKIRLASDIERVARRRYLLQNSALEIYCKEHCTPKYLFLALDSTSLCDELFKTLEPNNKPNIGLDVATLQWQHGILSNYEYLLFLNSAADRSFNDLTQYPVFPWVVKDFTSANLDLEDPSIYRDLSLPIGALNPNRLKQLLERFNDMPEPRFLYGSHYMAPGFVLFYLARKYPQLVLCLHGGRFDHPDRMFNSLQQTWQNVMNGAADYKELVPEFYDGEGEFLVNYLDINFGHRSSDGRAVQDVELPPWAKSPQELIVKLRQALESEHVSKYLHLWIDLIFGHLQRGTKAIEARNLFHPLCYEGSVDLCTVIDPVTRLMYEIQILEFGQIPRQLFTKPHPARFAGLIPTPLSLMTSPDLQNGSREEEDGVENRTRSWSQSRLCDLKIHTVFHGHKKSVTGLAFYSQNDDVQVVSVSLDGFIKVYKLRNGKQVLSVNPIESNPLTACLCLPESNALLLGTLQNEVALYQIDCCRLDNVASVHDDNVTALGIGKDEKDGNVILASASSDCSVKLWRIHRTCSSSHFRFRPTTDLIAELEHDSSVVSLDFHPGGLKLATGTKEGQVHLWEVPTGLPLDALPGHTDEVSAVKFSPDGSKLVTVGHDGLLQVFQVDIDPPQMVAKSEEMVAHDKHEDFRCLAWDGLSILLGTARGEMLIFDLVAFKVVRRVQAHAPGALTCIAVAPIVDDLVVVTAGQDGRVCLWGSDAIIP</sequence>
<dbReference type="InterPro" id="IPR011993">
    <property type="entry name" value="PH-like_dom_sf"/>
</dbReference>
<dbReference type="CDD" id="cd06071">
    <property type="entry name" value="Beach"/>
    <property type="match status" value="1"/>
</dbReference>
<dbReference type="PROSITE" id="PS51783">
    <property type="entry name" value="PH_BEACH"/>
    <property type="match status" value="1"/>
</dbReference>
<dbReference type="InterPro" id="IPR015943">
    <property type="entry name" value="WD40/YVTN_repeat-like_dom_sf"/>
</dbReference>
<evidence type="ECO:0000313" key="1">
    <source>
        <dbReference type="EMBL" id="KZS08495.1"/>
    </source>
</evidence>
<dbReference type="EMBL" id="LRGB01002190">
    <property type="protein sequence ID" value="KZS08495.1"/>
    <property type="molecule type" value="Genomic_DNA"/>
</dbReference>
<dbReference type="PANTHER" id="PTHR13743:SF123">
    <property type="entry name" value="PROTEIN FAN"/>
    <property type="match status" value="1"/>
</dbReference>
<accession>A0A0P6AD51</accession>
<dbReference type="AlphaFoldDB" id="A0A0P6AD51"/>
<dbReference type="Pfam" id="PF00400">
    <property type="entry name" value="WD40"/>
    <property type="match status" value="4"/>
</dbReference>
<dbReference type="Gene3D" id="1.10.1540.10">
    <property type="entry name" value="BEACH domain"/>
    <property type="match status" value="1"/>
</dbReference>
<dbReference type="InterPro" id="IPR036322">
    <property type="entry name" value="WD40_repeat_dom_sf"/>
</dbReference>
<dbReference type="InterPro" id="IPR036372">
    <property type="entry name" value="BEACH_dom_sf"/>
</dbReference>
<gene>
    <name evidence="1" type="ORF">APZ42_027136</name>
</gene>
<dbReference type="PROSITE" id="PS50294">
    <property type="entry name" value="WD_REPEATS_REGION"/>
    <property type="match status" value="2"/>
</dbReference>
<dbReference type="InterPro" id="IPR023362">
    <property type="entry name" value="PH-BEACH_dom"/>
</dbReference>
<dbReference type="InterPro" id="IPR001680">
    <property type="entry name" value="WD40_rpt"/>
</dbReference>
<keyword evidence="2" id="KW-1185">Reference proteome</keyword>
<dbReference type="SUPFAM" id="SSF50729">
    <property type="entry name" value="PH domain-like"/>
    <property type="match status" value="1"/>
</dbReference>
<reference evidence="1 2" key="1">
    <citation type="submission" date="2016-03" db="EMBL/GenBank/DDBJ databases">
        <title>EvidentialGene: Evidence-directed Construction of Genes on Genomes.</title>
        <authorList>
            <person name="Gilbert D.G."/>
            <person name="Choi J.-H."/>
            <person name="Mockaitis K."/>
            <person name="Colbourne J."/>
            <person name="Pfrender M."/>
        </authorList>
    </citation>
    <scope>NUCLEOTIDE SEQUENCE [LARGE SCALE GENOMIC DNA]</scope>
    <source>
        <strain evidence="1 2">Xinb3</strain>
        <tissue evidence="1">Complete organism</tissue>
    </source>
</reference>
<proteinExistence type="predicted"/>
<dbReference type="OrthoDB" id="26681at2759"/>
<dbReference type="Gene3D" id="2.30.29.30">
    <property type="entry name" value="Pleckstrin-homology domain (PH domain)/Phosphotyrosine-binding domain (PTB)"/>
    <property type="match status" value="1"/>
</dbReference>
<dbReference type="SMART" id="SM00320">
    <property type="entry name" value="WD40"/>
    <property type="match status" value="5"/>
</dbReference>
<name>A0A0P6AD51_9CRUS</name>
<dbReference type="Pfam" id="PF25400">
    <property type="entry name" value="PH_FAN"/>
    <property type="match status" value="1"/>
</dbReference>
<organism evidence="1 2">
    <name type="scientific">Daphnia magna</name>
    <dbReference type="NCBI Taxonomy" id="35525"/>
    <lineage>
        <taxon>Eukaryota</taxon>
        <taxon>Metazoa</taxon>
        <taxon>Ecdysozoa</taxon>
        <taxon>Arthropoda</taxon>
        <taxon>Crustacea</taxon>
        <taxon>Branchiopoda</taxon>
        <taxon>Diplostraca</taxon>
        <taxon>Cladocera</taxon>
        <taxon>Anomopoda</taxon>
        <taxon>Daphniidae</taxon>
        <taxon>Daphnia</taxon>
    </lineage>
</organism>
<evidence type="ECO:0000313" key="2">
    <source>
        <dbReference type="Proteomes" id="UP000076858"/>
    </source>
</evidence>
<dbReference type="Proteomes" id="UP000076858">
    <property type="component" value="Unassembled WGS sequence"/>
</dbReference>
<dbReference type="PROSITE" id="PS50197">
    <property type="entry name" value="BEACH"/>
    <property type="match status" value="1"/>
</dbReference>
<dbReference type="PANTHER" id="PTHR13743">
    <property type="entry name" value="BEIGE/BEACH-RELATED"/>
    <property type="match status" value="1"/>
</dbReference>
<dbReference type="Pfam" id="PF02138">
    <property type="entry name" value="Beach"/>
    <property type="match status" value="1"/>
</dbReference>